<proteinExistence type="inferred from homology"/>
<organism evidence="9 10">
    <name type="scientific">Dyadobacter jejuensis</name>
    <dbReference type="NCBI Taxonomy" id="1082580"/>
    <lineage>
        <taxon>Bacteria</taxon>
        <taxon>Pseudomonadati</taxon>
        <taxon>Bacteroidota</taxon>
        <taxon>Cytophagia</taxon>
        <taxon>Cytophagales</taxon>
        <taxon>Spirosomataceae</taxon>
        <taxon>Dyadobacter</taxon>
    </lineage>
</organism>
<evidence type="ECO:0000256" key="2">
    <source>
        <dbReference type="ARBA" id="ARBA00006275"/>
    </source>
</evidence>
<feature type="domain" description="SusD-like N-terminal" evidence="8">
    <location>
        <begin position="61"/>
        <end position="206"/>
    </location>
</feature>
<dbReference type="AlphaFoldDB" id="A0A316B300"/>
<dbReference type="EMBL" id="QGDT01000009">
    <property type="protein sequence ID" value="PWJ56927.1"/>
    <property type="molecule type" value="Genomic_DNA"/>
</dbReference>
<keyword evidence="4" id="KW-0472">Membrane</keyword>
<keyword evidence="3 6" id="KW-0732">Signal</keyword>
<evidence type="ECO:0000256" key="3">
    <source>
        <dbReference type="ARBA" id="ARBA00022729"/>
    </source>
</evidence>
<dbReference type="GO" id="GO:0009279">
    <property type="term" value="C:cell outer membrane"/>
    <property type="evidence" value="ECO:0007669"/>
    <property type="project" value="UniProtKB-SubCell"/>
</dbReference>
<comment type="caution">
    <text evidence="9">The sequence shown here is derived from an EMBL/GenBank/DDBJ whole genome shotgun (WGS) entry which is preliminary data.</text>
</comment>
<protein>
    <submittedName>
        <fullName evidence="9">Putative outer membrane starch-binding protein</fullName>
    </submittedName>
</protein>
<keyword evidence="5" id="KW-0998">Cell outer membrane</keyword>
<accession>A0A316B300</accession>
<dbReference type="Proteomes" id="UP000245880">
    <property type="component" value="Unassembled WGS sequence"/>
</dbReference>
<comment type="subcellular location">
    <subcellularLocation>
        <location evidence="1">Cell outer membrane</location>
    </subcellularLocation>
</comment>
<dbReference type="OrthoDB" id="621018at2"/>
<evidence type="ECO:0000256" key="1">
    <source>
        <dbReference type="ARBA" id="ARBA00004442"/>
    </source>
</evidence>
<evidence type="ECO:0000256" key="4">
    <source>
        <dbReference type="ARBA" id="ARBA00023136"/>
    </source>
</evidence>
<dbReference type="RefSeq" id="WP_109675744.1">
    <property type="nucleotide sequence ID" value="NZ_QGDT01000009.1"/>
</dbReference>
<dbReference type="SUPFAM" id="SSF48452">
    <property type="entry name" value="TPR-like"/>
    <property type="match status" value="1"/>
</dbReference>
<dbReference type="InterPro" id="IPR033985">
    <property type="entry name" value="SusD-like_N"/>
</dbReference>
<comment type="similarity">
    <text evidence="2">Belongs to the SusD family.</text>
</comment>
<evidence type="ECO:0000313" key="10">
    <source>
        <dbReference type="Proteomes" id="UP000245880"/>
    </source>
</evidence>
<evidence type="ECO:0000313" key="9">
    <source>
        <dbReference type="EMBL" id="PWJ56927.1"/>
    </source>
</evidence>
<evidence type="ECO:0000259" key="7">
    <source>
        <dbReference type="Pfam" id="PF07980"/>
    </source>
</evidence>
<evidence type="ECO:0000256" key="6">
    <source>
        <dbReference type="SAM" id="SignalP"/>
    </source>
</evidence>
<sequence>MKYINIVILMMFLALGAPSCTMLEPEADNHNTLDRVYDDPSFAEGLLIKAYTYIPTNDYSFDEVATDDAVTNDRLSSYLRIATGEWSPRLNPQSEWDNCNKGILYLNQFLTVVDQVPWKWTNPQVKELYIRRFKGESYALRALFKYFLLRSHGGIGPNGDLLGTPIYDSFLESQEDFATPRPTFAESVASIYADITEAQKYLPLDFGNIGTLPEGFEASIDIADYNEVFGDFAQQRMSGRYTLAIKARTALLAASPAFNPAGNTQLWQQAADFTAVLLNDLGGLDRLDPNGHLFYLKQQVDQADITTGDKKDLQEILWRRPIYNNSSRESTNFPPTLYGNGRVNPTQNLVDAFPAANGFPITDPMSEYDPAKPYANRDPRLSHYIVYNGSKLKNTVIDTGTDGGPNSLEAIPTSTRTGYYLKKLLREDVNVNPSSPSSQKHFNTHIRFTELFLNYAEAANEAWGPDGQGAHNFSARQVIAEIRKRAGIEQPDQYLANTASQEGMRSLIRNERRLELCFEGFRFWDLRRWKENLSEPARGVRINADGYTYFTVENRVYDNAYMHYGPIPEREIIKFGLQQNQGWQ</sequence>
<feature type="domain" description="RagB/SusD" evidence="7">
    <location>
        <begin position="324"/>
        <end position="583"/>
    </location>
</feature>
<dbReference type="InterPro" id="IPR011990">
    <property type="entry name" value="TPR-like_helical_dom_sf"/>
</dbReference>
<evidence type="ECO:0000259" key="8">
    <source>
        <dbReference type="Pfam" id="PF14322"/>
    </source>
</evidence>
<dbReference type="Pfam" id="PF07980">
    <property type="entry name" value="SusD_RagB"/>
    <property type="match status" value="1"/>
</dbReference>
<dbReference type="Pfam" id="PF14322">
    <property type="entry name" value="SusD-like_3"/>
    <property type="match status" value="1"/>
</dbReference>
<keyword evidence="10" id="KW-1185">Reference proteome</keyword>
<name>A0A316B300_9BACT</name>
<reference evidence="9 10" key="1">
    <citation type="submission" date="2018-03" db="EMBL/GenBank/DDBJ databases">
        <title>Genomic Encyclopedia of Archaeal and Bacterial Type Strains, Phase II (KMG-II): from individual species to whole genera.</title>
        <authorList>
            <person name="Goeker M."/>
        </authorList>
    </citation>
    <scope>NUCLEOTIDE SEQUENCE [LARGE SCALE GENOMIC DNA]</scope>
    <source>
        <strain evidence="9 10">DSM 100346</strain>
    </source>
</reference>
<dbReference type="InterPro" id="IPR012944">
    <property type="entry name" value="SusD_RagB_dom"/>
</dbReference>
<feature type="signal peptide" evidence="6">
    <location>
        <begin position="1"/>
        <end position="19"/>
    </location>
</feature>
<dbReference type="Gene3D" id="1.25.40.390">
    <property type="match status" value="1"/>
</dbReference>
<gene>
    <name evidence="9" type="ORF">CLV98_10936</name>
</gene>
<feature type="chain" id="PRO_5016311012" evidence="6">
    <location>
        <begin position="20"/>
        <end position="584"/>
    </location>
</feature>
<evidence type="ECO:0000256" key="5">
    <source>
        <dbReference type="ARBA" id="ARBA00023237"/>
    </source>
</evidence>